<sequence length="103" mass="10741">MKWLIEKASIAEIWRRCRSRRRATKTKAKQPATRGGVAAVGDAAKVQRPATRGRDGGAAAGLGRGAASQGADEAQQLATTAVIDSIWMDGSVTVCMAGVDKMG</sequence>
<feature type="region of interest" description="Disordered" evidence="1">
    <location>
        <begin position="21"/>
        <end position="73"/>
    </location>
</feature>
<protein>
    <submittedName>
        <fullName evidence="2">Uncharacterized protein</fullName>
    </submittedName>
</protein>
<evidence type="ECO:0000256" key="1">
    <source>
        <dbReference type="SAM" id="MobiDB-lite"/>
    </source>
</evidence>
<reference evidence="3" key="1">
    <citation type="journal article" date="2005" name="Nature">
        <title>The map-based sequence of the rice genome.</title>
        <authorList>
            <consortium name="International rice genome sequencing project (IRGSP)"/>
            <person name="Matsumoto T."/>
            <person name="Wu J."/>
            <person name="Kanamori H."/>
            <person name="Katayose Y."/>
            <person name="Fujisawa M."/>
            <person name="Namiki N."/>
            <person name="Mizuno H."/>
            <person name="Yamamoto K."/>
            <person name="Antonio B.A."/>
            <person name="Baba T."/>
            <person name="Sakata K."/>
            <person name="Nagamura Y."/>
            <person name="Aoki H."/>
            <person name="Arikawa K."/>
            <person name="Arita K."/>
            <person name="Bito T."/>
            <person name="Chiden Y."/>
            <person name="Fujitsuka N."/>
            <person name="Fukunaka R."/>
            <person name="Hamada M."/>
            <person name="Harada C."/>
            <person name="Hayashi A."/>
            <person name="Hijishita S."/>
            <person name="Honda M."/>
            <person name="Hosokawa S."/>
            <person name="Ichikawa Y."/>
            <person name="Idonuma A."/>
            <person name="Iijima M."/>
            <person name="Ikeda M."/>
            <person name="Ikeno M."/>
            <person name="Ito K."/>
            <person name="Ito S."/>
            <person name="Ito T."/>
            <person name="Ito Y."/>
            <person name="Ito Y."/>
            <person name="Iwabuchi A."/>
            <person name="Kamiya K."/>
            <person name="Karasawa W."/>
            <person name="Kurita K."/>
            <person name="Katagiri S."/>
            <person name="Kikuta A."/>
            <person name="Kobayashi H."/>
            <person name="Kobayashi N."/>
            <person name="Machita K."/>
            <person name="Maehara T."/>
            <person name="Masukawa M."/>
            <person name="Mizubayashi T."/>
            <person name="Mukai Y."/>
            <person name="Nagasaki H."/>
            <person name="Nagata Y."/>
            <person name="Naito S."/>
            <person name="Nakashima M."/>
            <person name="Nakama Y."/>
            <person name="Nakamichi Y."/>
            <person name="Nakamura M."/>
            <person name="Meguro A."/>
            <person name="Negishi M."/>
            <person name="Ohta I."/>
            <person name="Ohta T."/>
            <person name="Okamoto M."/>
            <person name="Ono N."/>
            <person name="Saji S."/>
            <person name="Sakaguchi M."/>
            <person name="Sakai K."/>
            <person name="Shibata M."/>
            <person name="Shimokawa T."/>
            <person name="Song J."/>
            <person name="Takazaki Y."/>
            <person name="Terasawa K."/>
            <person name="Tsugane M."/>
            <person name="Tsuji K."/>
            <person name="Ueda S."/>
            <person name="Waki K."/>
            <person name="Yamagata H."/>
            <person name="Yamamoto M."/>
            <person name="Yamamoto S."/>
            <person name="Yamane H."/>
            <person name="Yoshiki S."/>
            <person name="Yoshihara R."/>
            <person name="Yukawa K."/>
            <person name="Zhong H."/>
            <person name="Yano M."/>
            <person name="Yuan Q."/>
            <person name="Ouyang S."/>
            <person name="Liu J."/>
            <person name="Jones K.M."/>
            <person name="Gansberger K."/>
            <person name="Moffat K."/>
            <person name="Hill J."/>
            <person name="Bera J."/>
            <person name="Fadrosh D."/>
            <person name="Jin S."/>
            <person name="Johri S."/>
            <person name="Kim M."/>
            <person name="Overton L."/>
            <person name="Reardon M."/>
            <person name="Tsitrin T."/>
            <person name="Vuong H."/>
            <person name="Weaver B."/>
            <person name="Ciecko A."/>
            <person name="Tallon L."/>
            <person name="Jackson J."/>
            <person name="Pai G."/>
            <person name="Aken S.V."/>
            <person name="Utterback T."/>
            <person name="Reidmuller S."/>
            <person name="Feldblyum T."/>
            <person name="Hsiao J."/>
            <person name="Zismann V."/>
            <person name="Iobst S."/>
            <person name="de Vazeille A.R."/>
            <person name="Buell C.R."/>
            <person name="Ying K."/>
            <person name="Li Y."/>
            <person name="Lu T."/>
            <person name="Huang Y."/>
            <person name="Zhao Q."/>
            <person name="Feng Q."/>
            <person name="Zhang L."/>
            <person name="Zhu J."/>
            <person name="Weng Q."/>
            <person name="Mu J."/>
            <person name="Lu Y."/>
            <person name="Fan D."/>
            <person name="Liu Y."/>
            <person name="Guan J."/>
            <person name="Zhang Y."/>
            <person name="Yu S."/>
            <person name="Liu X."/>
            <person name="Zhang Y."/>
            <person name="Hong G."/>
            <person name="Han B."/>
            <person name="Choisne N."/>
            <person name="Demange N."/>
            <person name="Orjeda G."/>
            <person name="Samain S."/>
            <person name="Cattolico L."/>
            <person name="Pelletier E."/>
            <person name="Couloux A."/>
            <person name="Segurens B."/>
            <person name="Wincker P."/>
            <person name="D'Hont A."/>
            <person name="Scarpelli C."/>
            <person name="Weissenbach J."/>
            <person name="Salanoubat M."/>
            <person name="Quetier F."/>
            <person name="Yu Y."/>
            <person name="Kim H.R."/>
            <person name="Rambo T."/>
            <person name="Currie J."/>
            <person name="Collura K."/>
            <person name="Luo M."/>
            <person name="Yang T."/>
            <person name="Ammiraju J.S.S."/>
            <person name="Engler F."/>
            <person name="Soderlund C."/>
            <person name="Wing R.A."/>
            <person name="Palmer L.E."/>
            <person name="de la Bastide M."/>
            <person name="Spiegel L."/>
            <person name="Nascimento L."/>
            <person name="Zutavern T."/>
            <person name="O'Shaughnessy A."/>
            <person name="Dike S."/>
            <person name="Dedhia N."/>
            <person name="Preston R."/>
            <person name="Balija V."/>
            <person name="McCombie W.R."/>
            <person name="Chow T."/>
            <person name="Chen H."/>
            <person name="Chung M."/>
            <person name="Chen C."/>
            <person name="Shaw J."/>
            <person name="Wu H."/>
            <person name="Hsiao K."/>
            <person name="Chao Y."/>
            <person name="Chu M."/>
            <person name="Cheng C."/>
            <person name="Hour A."/>
            <person name="Lee P."/>
            <person name="Lin S."/>
            <person name="Lin Y."/>
            <person name="Liou J."/>
            <person name="Liu S."/>
            <person name="Hsing Y."/>
            <person name="Raghuvanshi S."/>
            <person name="Mohanty A."/>
            <person name="Bharti A.K."/>
            <person name="Gaur A."/>
            <person name="Gupta V."/>
            <person name="Kumar D."/>
            <person name="Ravi V."/>
            <person name="Vij S."/>
            <person name="Kapur A."/>
            <person name="Khurana P."/>
            <person name="Khurana P."/>
            <person name="Khurana J.P."/>
            <person name="Tyagi A.K."/>
            <person name="Gaikwad K."/>
            <person name="Singh A."/>
            <person name="Dalal V."/>
            <person name="Srivastava S."/>
            <person name="Dixit A."/>
            <person name="Pal A.K."/>
            <person name="Ghazi I.A."/>
            <person name="Yadav M."/>
            <person name="Pandit A."/>
            <person name="Bhargava A."/>
            <person name="Sureshbabu K."/>
            <person name="Batra K."/>
            <person name="Sharma T.R."/>
            <person name="Mohapatra T."/>
            <person name="Singh N.K."/>
            <person name="Messing J."/>
            <person name="Nelson A.B."/>
            <person name="Fuks G."/>
            <person name="Kavchok S."/>
            <person name="Keizer G."/>
            <person name="Linton E."/>
            <person name="Llaca V."/>
            <person name="Song R."/>
            <person name="Tanyolac B."/>
            <person name="Young S."/>
            <person name="Ho-Il K."/>
            <person name="Hahn J.H."/>
            <person name="Sangsakoo G."/>
            <person name="Vanavichit A."/>
            <person name="de Mattos Luiz.A.T."/>
            <person name="Zimmer P.D."/>
            <person name="Malone G."/>
            <person name="Dellagostin O."/>
            <person name="de Oliveira A.C."/>
            <person name="Bevan M."/>
            <person name="Bancroft I."/>
            <person name="Minx P."/>
            <person name="Cordum H."/>
            <person name="Wilson R."/>
            <person name="Cheng Z."/>
            <person name="Jin W."/>
            <person name="Jiang J."/>
            <person name="Leong S.A."/>
            <person name="Iwama H."/>
            <person name="Gojobori T."/>
            <person name="Itoh T."/>
            <person name="Niimura Y."/>
            <person name="Fujii Y."/>
            <person name="Habara T."/>
            <person name="Sakai H."/>
            <person name="Sato Y."/>
            <person name="Wilson G."/>
            <person name="Kumar K."/>
            <person name="McCouch S."/>
            <person name="Juretic N."/>
            <person name="Hoen D."/>
            <person name="Wright S."/>
            <person name="Bruskiewich R."/>
            <person name="Bureau T."/>
            <person name="Miyao A."/>
            <person name="Hirochika H."/>
            <person name="Nishikawa T."/>
            <person name="Kadowaki K."/>
            <person name="Sugiura M."/>
            <person name="Burr B."/>
            <person name="Sasaki T."/>
        </authorList>
    </citation>
    <scope>NUCLEOTIDE SEQUENCE [LARGE SCALE GENOMIC DNA]</scope>
    <source>
        <strain evidence="3">cv. Nipponbare</strain>
    </source>
</reference>
<evidence type="ECO:0000313" key="3">
    <source>
        <dbReference type="Proteomes" id="UP000000763"/>
    </source>
</evidence>
<feature type="compositionally biased region" description="Low complexity" evidence="1">
    <location>
        <begin position="29"/>
        <end position="50"/>
    </location>
</feature>
<accession>Q5W6K7</accession>
<name>Q5W6K7_ORYSJ</name>
<gene>
    <name evidence="2" type="primary">OSJNBb0085A04.24</name>
</gene>
<dbReference type="AlphaFoldDB" id="Q5W6K7"/>
<dbReference type="EMBL" id="AC135502">
    <property type="protein sequence ID" value="AAV35817.1"/>
    <property type="molecule type" value="Genomic_DNA"/>
</dbReference>
<dbReference type="Proteomes" id="UP000000763">
    <property type="component" value="Chromosome 3"/>
</dbReference>
<organism evidence="2 3">
    <name type="scientific">Oryza sativa subsp. japonica</name>
    <name type="common">Rice</name>
    <dbReference type="NCBI Taxonomy" id="39947"/>
    <lineage>
        <taxon>Eukaryota</taxon>
        <taxon>Viridiplantae</taxon>
        <taxon>Streptophyta</taxon>
        <taxon>Embryophyta</taxon>
        <taxon>Tracheophyta</taxon>
        <taxon>Spermatophyta</taxon>
        <taxon>Magnoliopsida</taxon>
        <taxon>Liliopsida</taxon>
        <taxon>Poales</taxon>
        <taxon>Poaceae</taxon>
        <taxon>BOP clade</taxon>
        <taxon>Oryzoideae</taxon>
        <taxon>Oryzeae</taxon>
        <taxon>Oryzinae</taxon>
        <taxon>Oryza</taxon>
        <taxon>Oryza sativa</taxon>
    </lineage>
</organism>
<proteinExistence type="predicted"/>
<reference evidence="3" key="2">
    <citation type="journal article" date="2008" name="Nucleic Acids Res.">
        <title>The rice annotation project database (RAP-DB): 2008 update.</title>
        <authorList>
            <consortium name="The rice annotation project (RAP)"/>
        </authorList>
    </citation>
    <scope>GENOME REANNOTATION</scope>
    <source>
        <strain evidence="3">cv. Nipponbare</strain>
    </source>
</reference>
<evidence type="ECO:0000313" key="2">
    <source>
        <dbReference type="EMBL" id="AAV35817.1"/>
    </source>
</evidence>